<evidence type="ECO:0000256" key="5">
    <source>
        <dbReference type="ARBA" id="ARBA00022989"/>
    </source>
</evidence>
<dbReference type="AlphaFoldDB" id="A0A4U1BRE9"/>
<dbReference type="SUPFAM" id="SSF52540">
    <property type="entry name" value="P-loop containing nucleoside triphosphate hydrolases"/>
    <property type="match status" value="1"/>
</dbReference>
<dbReference type="Proteomes" id="UP000305675">
    <property type="component" value="Unassembled WGS sequence"/>
</dbReference>
<dbReference type="GO" id="GO:0016887">
    <property type="term" value="F:ATP hydrolysis activity"/>
    <property type="evidence" value="ECO:0007669"/>
    <property type="project" value="InterPro"/>
</dbReference>
<dbReference type="SMART" id="SM00382">
    <property type="entry name" value="AAA"/>
    <property type="match status" value="1"/>
</dbReference>
<dbReference type="EMBL" id="SWCJ01000002">
    <property type="protein sequence ID" value="TKB57340.1"/>
    <property type="molecule type" value="Genomic_DNA"/>
</dbReference>
<evidence type="ECO:0000313" key="10">
    <source>
        <dbReference type="EMBL" id="TKB57340.1"/>
    </source>
</evidence>
<feature type="domain" description="ABC transmembrane type-1" evidence="9">
    <location>
        <begin position="19"/>
        <end position="288"/>
    </location>
</feature>
<evidence type="ECO:0000256" key="1">
    <source>
        <dbReference type="ARBA" id="ARBA00004651"/>
    </source>
</evidence>
<evidence type="ECO:0000256" key="3">
    <source>
        <dbReference type="ARBA" id="ARBA00022741"/>
    </source>
</evidence>
<dbReference type="Gene3D" id="3.40.50.300">
    <property type="entry name" value="P-loop containing nucleotide triphosphate hydrolases"/>
    <property type="match status" value="1"/>
</dbReference>
<evidence type="ECO:0000256" key="6">
    <source>
        <dbReference type="ARBA" id="ARBA00023136"/>
    </source>
</evidence>
<dbReference type="InterPro" id="IPR036640">
    <property type="entry name" value="ABC1_TM_sf"/>
</dbReference>
<proteinExistence type="predicted"/>
<dbReference type="InterPro" id="IPR003593">
    <property type="entry name" value="AAA+_ATPase"/>
</dbReference>
<sequence>MISGGVFGRALSRCRHAVWIGCGFSLFISVSLLAIPLYSLQLFERVATSGSVATLVALLSITAFFVLVQSGLDFVRSQVLRHSALQLDYQLSPALLLDAIDHAGQSQAKSQGLTHLNRVCGFLSGNIVTSMLELPWTPLFLIVLAMLHPALLLVVAAGIGLMALSSKLASAAQSNEGNGDIAKGLSAYLKKSHIILSMGMGPALSMRWRDQNAERLREFSKNTAKQQGVAVLFRFIKQLTQMLVLAAGIYLVLLNQLSMGGVIAASMIASRALMPFEPLFQRLHTLGQIRSSWLQLIRLGQQIDSQDSRLPLPRPRGDLLMNNVSYIPPGSKLPQLKQVGFRLHAGQTLAIMGPSASGKSTLVSLLLGVIRPTAGEIRIDGASLNQWTPETLGQHLGYLPQDVELIEGTVSENIGRFGEANEQLVLEASQAAGVHELITGLPQGYETQVGEGGYPLSSGQKQRIALARAMYGSPSILILDEPISNIDMEGEQALSRVLERCKRLCTTVVMVTHAPSLINQSDWIICLQQGTVVKAGSREEVLGQMQVARVKSKEEAL</sequence>
<feature type="transmembrane region" description="Helical" evidence="7">
    <location>
        <begin position="17"/>
        <end position="40"/>
    </location>
</feature>
<dbReference type="InterPro" id="IPR003439">
    <property type="entry name" value="ABC_transporter-like_ATP-bd"/>
</dbReference>
<dbReference type="PROSITE" id="PS50929">
    <property type="entry name" value="ABC_TM1F"/>
    <property type="match status" value="1"/>
</dbReference>
<feature type="transmembrane region" description="Helical" evidence="7">
    <location>
        <begin position="243"/>
        <end position="269"/>
    </location>
</feature>
<dbReference type="NCBIfam" id="TIGR01842">
    <property type="entry name" value="type_I_sec_PrtD"/>
    <property type="match status" value="1"/>
</dbReference>
<dbReference type="InterPro" id="IPR011527">
    <property type="entry name" value="ABC1_TM_dom"/>
</dbReference>
<name>A0A4U1BRE9_9GAMM</name>
<keyword evidence="3" id="KW-0547">Nucleotide-binding</keyword>
<dbReference type="Pfam" id="PF00005">
    <property type="entry name" value="ABC_tran"/>
    <property type="match status" value="1"/>
</dbReference>
<keyword evidence="2 7" id="KW-0812">Transmembrane</keyword>
<dbReference type="SUPFAM" id="SSF90123">
    <property type="entry name" value="ABC transporter transmembrane region"/>
    <property type="match status" value="1"/>
</dbReference>
<dbReference type="GO" id="GO:0030253">
    <property type="term" value="P:protein secretion by the type I secretion system"/>
    <property type="evidence" value="ECO:0007669"/>
    <property type="project" value="InterPro"/>
</dbReference>
<evidence type="ECO:0000259" key="8">
    <source>
        <dbReference type="PROSITE" id="PS50893"/>
    </source>
</evidence>
<keyword evidence="4" id="KW-0067">ATP-binding</keyword>
<dbReference type="RefSeq" id="WP_136861986.1">
    <property type="nucleotide sequence ID" value="NZ_SWCJ01000002.1"/>
</dbReference>
<dbReference type="InterPro" id="IPR017871">
    <property type="entry name" value="ABC_transporter-like_CS"/>
</dbReference>
<organism evidence="10 11">
    <name type="scientific">Ferrimonas aestuarii</name>
    <dbReference type="NCBI Taxonomy" id="2569539"/>
    <lineage>
        <taxon>Bacteria</taxon>
        <taxon>Pseudomonadati</taxon>
        <taxon>Pseudomonadota</taxon>
        <taxon>Gammaproteobacteria</taxon>
        <taxon>Alteromonadales</taxon>
        <taxon>Ferrimonadaceae</taxon>
        <taxon>Ferrimonas</taxon>
    </lineage>
</organism>
<feature type="transmembrane region" description="Helical" evidence="7">
    <location>
        <begin position="139"/>
        <end position="164"/>
    </location>
</feature>
<dbReference type="InterPro" id="IPR010128">
    <property type="entry name" value="ATPase_T1SS_PrtD-like"/>
</dbReference>
<accession>A0A4U1BRE9</accession>
<feature type="domain" description="ABC transporter" evidence="8">
    <location>
        <begin position="319"/>
        <end position="554"/>
    </location>
</feature>
<keyword evidence="5 7" id="KW-1133">Transmembrane helix</keyword>
<dbReference type="GO" id="GO:0005524">
    <property type="term" value="F:ATP binding"/>
    <property type="evidence" value="ECO:0007669"/>
    <property type="project" value="UniProtKB-KW"/>
</dbReference>
<dbReference type="PANTHER" id="PTHR24221">
    <property type="entry name" value="ATP-BINDING CASSETTE SUB-FAMILY B"/>
    <property type="match status" value="1"/>
</dbReference>
<dbReference type="PROSITE" id="PS50893">
    <property type="entry name" value="ABC_TRANSPORTER_2"/>
    <property type="match status" value="1"/>
</dbReference>
<protein>
    <submittedName>
        <fullName evidence="10">Type I secretion system permease/ATPase</fullName>
    </submittedName>
</protein>
<dbReference type="GO" id="GO:0030256">
    <property type="term" value="C:type I protein secretion system complex"/>
    <property type="evidence" value="ECO:0007669"/>
    <property type="project" value="InterPro"/>
</dbReference>
<evidence type="ECO:0000256" key="4">
    <source>
        <dbReference type="ARBA" id="ARBA00022840"/>
    </source>
</evidence>
<dbReference type="Gene3D" id="1.20.1560.10">
    <property type="entry name" value="ABC transporter type 1, transmembrane domain"/>
    <property type="match status" value="1"/>
</dbReference>
<feature type="transmembrane region" description="Helical" evidence="7">
    <location>
        <begin position="52"/>
        <end position="72"/>
    </location>
</feature>
<comment type="subcellular location">
    <subcellularLocation>
        <location evidence="1">Cell membrane</location>
        <topology evidence="1">Multi-pass membrane protein</topology>
    </subcellularLocation>
</comment>
<evidence type="ECO:0000256" key="2">
    <source>
        <dbReference type="ARBA" id="ARBA00022692"/>
    </source>
</evidence>
<dbReference type="InterPro" id="IPR027417">
    <property type="entry name" value="P-loop_NTPase"/>
</dbReference>
<dbReference type="PANTHER" id="PTHR24221:SF248">
    <property type="entry name" value="ABC TRANSPORTER TRANSMEMBRANE REGION"/>
    <property type="match status" value="1"/>
</dbReference>
<evidence type="ECO:0000313" key="11">
    <source>
        <dbReference type="Proteomes" id="UP000305675"/>
    </source>
</evidence>
<evidence type="ECO:0000259" key="9">
    <source>
        <dbReference type="PROSITE" id="PS50929"/>
    </source>
</evidence>
<dbReference type="InterPro" id="IPR039421">
    <property type="entry name" value="Type_1_exporter"/>
</dbReference>
<keyword evidence="6 7" id="KW-0472">Membrane</keyword>
<keyword evidence="11" id="KW-1185">Reference proteome</keyword>
<dbReference type="GO" id="GO:0140359">
    <property type="term" value="F:ABC-type transporter activity"/>
    <property type="evidence" value="ECO:0007669"/>
    <property type="project" value="InterPro"/>
</dbReference>
<gene>
    <name evidence="10" type="ORF">FCL42_03420</name>
</gene>
<dbReference type="OrthoDB" id="9806127at2"/>
<dbReference type="GO" id="GO:0005886">
    <property type="term" value="C:plasma membrane"/>
    <property type="evidence" value="ECO:0007669"/>
    <property type="project" value="UniProtKB-SubCell"/>
</dbReference>
<comment type="caution">
    <text evidence="10">The sequence shown here is derived from an EMBL/GenBank/DDBJ whole genome shotgun (WGS) entry which is preliminary data.</text>
</comment>
<reference evidence="10 11" key="1">
    <citation type="submission" date="2019-04" db="EMBL/GenBank/DDBJ databases">
        <authorList>
            <person name="Hwang J.C."/>
        </authorList>
    </citation>
    <scope>NUCLEOTIDE SEQUENCE [LARGE SCALE GENOMIC DNA]</scope>
    <source>
        <strain evidence="10 11">IMCC35002</strain>
    </source>
</reference>
<evidence type="ECO:0000256" key="7">
    <source>
        <dbReference type="SAM" id="Phobius"/>
    </source>
</evidence>
<dbReference type="GO" id="GO:0034040">
    <property type="term" value="F:ATPase-coupled lipid transmembrane transporter activity"/>
    <property type="evidence" value="ECO:0007669"/>
    <property type="project" value="TreeGrafter"/>
</dbReference>
<dbReference type="PROSITE" id="PS00211">
    <property type="entry name" value="ABC_TRANSPORTER_1"/>
    <property type="match status" value="1"/>
</dbReference>